<reference evidence="1" key="1">
    <citation type="journal article" date="2021" name="Proc. Natl. Acad. Sci. U.S.A.">
        <title>A Catalog of Tens of Thousands of Viruses from Human Metagenomes Reveals Hidden Associations with Chronic Diseases.</title>
        <authorList>
            <person name="Tisza M.J."/>
            <person name="Buck C.B."/>
        </authorList>
    </citation>
    <scope>NUCLEOTIDE SEQUENCE</scope>
    <source>
        <strain evidence="1">CtkyH28</strain>
    </source>
</reference>
<dbReference type="EMBL" id="BK015877">
    <property type="protein sequence ID" value="DAD71202.1"/>
    <property type="molecule type" value="Genomic_DNA"/>
</dbReference>
<name>A0A8S5LMR8_9CAUD</name>
<accession>A0A8S5LMR8</accession>
<organism evidence="1">
    <name type="scientific">Siphoviridae sp. ctkyH28</name>
    <dbReference type="NCBI Taxonomy" id="2827585"/>
    <lineage>
        <taxon>Viruses</taxon>
        <taxon>Duplodnaviria</taxon>
        <taxon>Heunggongvirae</taxon>
        <taxon>Uroviricota</taxon>
        <taxon>Caudoviricetes</taxon>
    </lineage>
</organism>
<evidence type="ECO:0000313" key="1">
    <source>
        <dbReference type="EMBL" id="DAD71202.1"/>
    </source>
</evidence>
<protein>
    <submittedName>
        <fullName evidence="1">Uncharacterized protein</fullName>
    </submittedName>
</protein>
<sequence>MACGSGRMMDAVEFMDDYGRMCAYYEDCEQFPARKLSKCGGQVQEQLSKIAERWGAESPKKTRLYEFRRLFTKDIRLYCGMQGLEKLRRMQTRVLECRGIKNGSKERKTRAV</sequence>
<proteinExistence type="predicted"/>